<proteinExistence type="inferred from homology"/>
<evidence type="ECO:0000313" key="8">
    <source>
        <dbReference type="EMBL" id="KAK9747405.1"/>
    </source>
</evidence>
<comment type="caution">
    <text evidence="8">The sequence shown here is derived from an EMBL/GenBank/DDBJ whole genome shotgun (WGS) entry which is preliminary data.</text>
</comment>
<name>A0AAW1MJ35_POPJA</name>
<dbReference type="PANTHER" id="PTHR14211:SF7">
    <property type="entry name" value="RIBOSOME BIOGENESIS PROTEIN NOP53"/>
    <property type="match status" value="1"/>
</dbReference>
<evidence type="ECO:0000256" key="4">
    <source>
        <dbReference type="ARBA" id="ARBA00023242"/>
    </source>
</evidence>
<dbReference type="GO" id="GO:0005730">
    <property type="term" value="C:nucleolus"/>
    <property type="evidence" value="ECO:0007669"/>
    <property type="project" value="UniProtKB-SubCell"/>
</dbReference>
<evidence type="ECO:0000256" key="1">
    <source>
        <dbReference type="ARBA" id="ARBA00008838"/>
    </source>
</evidence>
<accession>A0AAW1MJ35</accession>
<evidence type="ECO:0000313" key="9">
    <source>
        <dbReference type="Proteomes" id="UP001458880"/>
    </source>
</evidence>
<dbReference type="AlphaFoldDB" id="A0AAW1MJ35"/>
<feature type="region of interest" description="Disordered" evidence="7">
    <location>
        <begin position="1"/>
        <end position="21"/>
    </location>
</feature>
<keyword evidence="3 5" id="KW-0690">Ribosome biogenesis</keyword>
<keyword evidence="9" id="KW-1185">Reference proteome</keyword>
<gene>
    <name evidence="8" type="ORF">QE152_g5333</name>
</gene>
<dbReference type="PIRSF" id="PIRSF017302">
    <property type="entry name" value="Gltscr2"/>
    <property type="match status" value="1"/>
</dbReference>
<comment type="similarity">
    <text evidence="1 5">Belongs to the NOP53 family.</text>
</comment>
<protein>
    <recommendedName>
        <fullName evidence="2 5">Ribosome biogenesis protein NOP53</fullName>
    </recommendedName>
</protein>
<evidence type="ECO:0000256" key="5">
    <source>
        <dbReference type="PIRNR" id="PIRNR017302"/>
    </source>
</evidence>
<organism evidence="8 9">
    <name type="scientific">Popillia japonica</name>
    <name type="common">Japanese beetle</name>
    <dbReference type="NCBI Taxonomy" id="7064"/>
    <lineage>
        <taxon>Eukaryota</taxon>
        <taxon>Metazoa</taxon>
        <taxon>Ecdysozoa</taxon>
        <taxon>Arthropoda</taxon>
        <taxon>Hexapoda</taxon>
        <taxon>Insecta</taxon>
        <taxon>Pterygota</taxon>
        <taxon>Neoptera</taxon>
        <taxon>Endopterygota</taxon>
        <taxon>Coleoptera</taxon>
        <taxon>Polyphaga</taxon>
        <taxon>Scarabaeiformia</taxon>
        <taxon>Scarabaeidae</taxon>
        <taxon>Rutelinae</taxon>
        <taxon>Popillia</taxon>
    </lineage>
</organism>
<sequence>MIPTTNEKKKRVSKKNKSSWRKHIDTKDVDDFLEEQRLEQRLGEPFEVLKDEQLFTVDTTPKEKQLSTKEKKRLRLLAPPKCFSMLQSHSKVPDPIAKRNRVRTKDERKCPILKRKEIERKFKGILKYREKQRIDDRKKHDDEKLKEVENDKFCKDIWENNSKLDSDEWIDKVTKRHTLRGTGKLNKIIPRMKTSKNEHVSNIETPHPGISYNPSFKDHNDLLIEIAEKEAKIIKEEKHLNRVTKDVFKKVPAGETGASWLEEMSQGLPNDQDPNDEIEEYPGDNPYKSVNPPVENKKKTEKQRRKQKEQILLRESRLLAKQEKKKTVEIHKLKMIKAQIENREKKLQKQKERKEKLKMFKSKETKQLGQLKYEEPDMVFSMREDLTGNLRNLRTKGSLLTDRFRSLQKRNILAVTARHHHKKAKVKKFVKPGFKDDWKKSVANINICPTMK</sequence>
<dbReference type="GO" id="GO:0006364">
    <property type="term" value="P:rRNA processing"/>
    <property type="evidence" value="ECO:0007669"/>
    <property type="project" value="TreeGrafter"/>
</dbReference>
<dbReference type="GO" id="GO:0005654">
    <property type="term" value="C:nucleoplasm"/>
    <property type="evidence" value="ECO:0007669"/>
    <property type="project" value="UniProtKB-SubCell"/>
</dbReference>
<dbReference type="GO" id="GO:0008097">
    <property type="term" value="F:5S rRNA binding"/>
    <property type="evidence" value="ECO:0007669"/>
    <property type="project" value="TreeGrafter"/>
</dbReference>
<evidence type="ECO:0000256" key="6">
    <source>
        <dbReference type="SAM" id="Coils"/>
    </source>
</evidence>
<evidence type="ECO:0000256" key="3">
    <source>
        <dbReference type="ARBA" id="ARBA00022517"/>
    </source>
</evidence>
<comment type="subcellular location">
    <subcellularLocation>
        <location evidence="5">Nucleus</location>
        <location evidence="5">Nucleolus</location>
    </subcellularLocation>
    <subcellularLocation>
        <location evidence="5">Nucleus</location>
        <location evidence="5">Nucleoplasm</location>
    </subcellularLocation>
</comment>
<feature type="region of interest" description="Disordered" evidence="7">
    <location>
        <begin position="265"/>
        <end position="309"/>
    </location>
</feature>
<dbReference type="Proteomes" id="UP001458880">
    <property type="component" value="Unassembled WGS sequence"/>
</dbReference>
<dbReference type="GO" id="GO:0000027">
    <property type="term" value="P:ribosomal large subunit assembly"/>
    <property type="evidence" value="ECO:0007669"/>
    <property type="project" value="UniProtKB-UniRule"/>
</dbReference>
<keyword evidence="6" id="KW-0175">Coiled coil</keyword>
<dbReference type="Pfam" id="PF07767">
    <property type="entry name" value="Nop53"/>
    <property type="match status" value="1"/>
</dbReference>
<keyword evidence="4 5" id="KW-0539">Nucleus</keyword>
<dbReference type="InterPro" id="IPR011687">
    <property type="entry name" value="Nop53/GLTSCR2"/>
</dbReference>
<feature type="compositionally biased region" description="Acidic residues" evidence="7">
    <location>
        <begin position="273"/>
        <end position="282"/>
    </location>
</feature>
<reference evidence="8 9" key="1">
    <citation type="journal article" date="2024" name="BMC Genomics">
        <title>De novo assembly and annotation of Popillia japonica's genome with initial clues to its potential as an invasive pest.</title>
        <authorList>
            <person name="Cucini C."/>
            <person name="Boschi S."/>
            <person name="Funari R."/>
            <person name="Cardaioli E."/>
            <person name="Iannotti N."/>
            <person name="Marturano G."/>
            <person name="Paoli F."/>
            <person name="Bruttini M."/>
            <person name="Carapelli A."/>
            <person name="Frati F."/>
            <person name="Nardi F."/>
        </authorList>
    </citation>
    <scope>NUCLEOTIDE SEQUENCE [LARGE SCALE GENOMIC DNA]</scope>
    <source>
        <strain evidence="8">DMR45628</strain>
    </source>
</reference>
<dbReference type="EMBL" id="JASPKY010000031">
    <property type="protein sequence ID" value="KAK9747405.1"/>
    <property type="molecule type" value="Genomic_DNA"/>
</dbReference>
<dbReference type="PANTHER" id="PTHR14211">
    <property type="entry name" value="GLIOMA SUPPRESSOR CANDIDATE REGION GENE 2"/>
    <property type="match status" value="1"/>
</dbReference>
<evidence type="ECO:0000256" key="7">
    <source>
        <dbReference type="SAM" id="MobiDB-lite"/>
    </source>
</evidence>
<feature type="compositionally biased region" description="Basic residues" evidence="7">
    <location>
        <begin position="8"/>
        <end position="21"/>
    </location>
</feature>
<evidence type="ECO:0000256" key="2">
    <source>
        <dbReference type="ARBA" id="ARBA00018339"/>
    </source>
</evidence>
<feature type="coiled-coil region" evidence="6">
    <location>
        <begin position="330"/>
        <end position="360"/>
    </location>
</feature>
<comment type="function">
    <text evidence="5">May play a role in ribosome biogenesis.</text>
</comment>